<dbReference type="AlphaFoldDB" id="A0A6C0FDP4"/>
<proteinExistence type="predicted"/>
<sequence>MNSNDFDIEDFTVSIHKTLKYQKNIMAINFEDMKTMLSTGESLTLNTPAKNTNVNHENVENKNSDSEDTDNEDNELTNNEEPSQNKESLKIKSKLYRNIAKHCHPDKCKNKEISNNFKNISKKSSVSDLIIFAKSNHIPIDDIKIDDETKKLVEDNLHSLIEEISKNAKDPIFLWTRLSLEEKQQVIQNIRNNNV</sequence>
<evidence type="ECO:0008006" key="3">
    <source>
        <dbReference type="Google" id="ProtNLM"/>
    </source>
</evidence>
<protein>
    <recommendedName>
        <fullName evidence="3">J domain-containing protein</fullName>
    </recommendedName>
</protein>
<reference evidence="2" key="1">
    <citation type="journal article" date="2020" name="Nature">
        <title>Giant virus diversity and host interactions through global metagenomics.</title>
        <authorList>
            <person name="Schulz F."/>
            <person name="Roux S."/>
            <person name="Paez-Espino D."/>
            <person name="Jungbluth S."/>
            <person name="Walsh D.A."/>
            <person name="Denef V.J."/>
            <person name="McMahon K.D."/>
            <person name="Konstantinidis K.T."/>
            <person name="Eloe-Fadrosh E.A."/>
            <person name="Kyrpides N.C."/>
            <person name="Woyke T."/>
        </authorList>
    </citation>
    <scope>NUCLEOTIDE SEQUENCE</scope>
    <source>
        <strain evidence="2">GVMAG-S-ERX555967-131</strain>
    </source>
</reference>
<evidence type="ECO:0000256" key="1">
    <source>
        <dbReference type="SAM" id="MobiDB-lite"/>
    </source>
</evidence>
<feature type="compositionally biased region" description="Polar residues" evidence="1">
    <location>
        <begin position="44"/>
        <end position="56"/>
    </location>
</feature>
<accession>A0A6C0FDP4</accession>
<evidence type="ECO:0000313" key="2">
    <source>
        <dbReference type="EMBL" id="QHT37315.1"/>
    </source>
</evidence>
<feature type="region of interest" description="Disordered" evidence="1">
    <location>
        <begin position="44"/>
        <end position="88"/>
    </location>
</feature>
<organism evidence="2">
    <name type="scientific">viral metagenome</name>
    <dbReference type="NCBI Taxonomy" id="1070528"/>
    <lineage>
        <taxon>unclassified sequences</taxon>
        <taxon>metagenomes</taxon>
        <taxon>organismal metagenomes</taxon>
    </lineage>
</organism>
<dbReference type="EMBL" id="MN738792">
    <property type="protein sequence ID" value="QHT37315.1"/>
    <property type="molecule type" value="Genomic_DNA"/>
</dbReference>
<name>A0A6C0FDP4_9ZZZZ</name>
<feature type="compositionally biased region" description="Acidic residues" evidence="1">
    <location>
        <begin position="66"/>
        <end position="75"/>
    </location>
</feature>